<evidence type="ECO:0000313" key="3">
    <source>
        <dbReference type="Proteomes" id="UP000002808"/>
    </source>
</evidence>
<dbReference type="Proteomes" id="UP000002808">
    <property type="component" value="Unassembled WGS sequence"/>
</dbReference>
<dbReference type="AlphaFoldDB" id="K2KRW0"/>
<comment type="caution">
    <text evidence="2">The sequence shown here is derived from an EMBL/GenBank/DDBJ whole genome shotgun (WGS) entry which is preliminary data.</text>
</comment>
<reference evidence="2 3" key="1">
    <citation type="submission" date="2012-08" db="EMBL/GenBank/DDBJ databases">
        <title>Comparative Sequence Analysis of H. pylori isolates.</title>
        <authorList>
            <person name="Blanchard T.G."/>
            <person name="Czinn S.J."/>
            <person name="McCracken C.M."/>
            <person name="Abolude K.A."/>
            <person name="Shefchek K.S."/>
            <person name="Maroo A.M."/>
            <person name="Santana-Cruz I.S."/>
            <person name="Tallon L.J."/>
            <person name="Ficke F.W.F."/>
        </authorList>
    </citation>
    <scope>NUCLEOTIDE SEQUENCE [LARGE SCALE GENOMIC DNA]</scope>
    <source>
        <strain evidence="2 3">R018c</strain>
    </source>
</reference>
<evidence type="ECO:0000256" key="1">
    <source>
        <dbReference type="SAM" id="Coils"/>
    </source>
</evidence>
<protein>
    <submittedName>
        <fullName evidence="2">Uncharacterized protein</fullName>
    </submittedName>
</protein>
<dbReference type="PATRIC" id="fig|1145110.4.peg.1017"/>
<gene>
    <name evidence="2" type="ORF">OUC_1036</name>
</gene>
<accession>K2KRW0</accession>
<organism evidence="2 3">
    <name type="scientific">Helicobacter pylori R018c</name>
    <dbReference type="NCBI Taxonomy" id="1145110"/>
    <lineage>
        <taxon>Bacteria</taxon>
        <taxon>Pseudomonadati</taxon>
        <taxon>Campylobacterota</taxon>
        <taxon>Epsilonproteobacteria</taxon>
        <taxon>Campylobacterales</taxon>
        <taxon>Helicobacteraceae</taxon>
        <taxon>Helicobacter</taxon>
    </lineage>
</organism>
<name>K2KRW0_HELPX</name>
<feature type="coiled-coil region" evidence="1">
    <location>
        <begin position="5"/>
        <end position="39"/>
    </location>
</feature>
<evidence type="ECO:0000313" key="2">
    <source>
        <dbReference type="EMBL" id="EKE80305.1"/>
    </source>
</evidence>
<keyword evidence="1" id="KW-0175">Coiled coil</keyword>
<proteinExistence type="predicted"/>
<sequence>MKNIYLDVKANIENLQNIFKNTDNENERLKKSNQEALELFKN</sequence>
<dbReference type="EMBL" id="AMOQ01000004">
    <property type="protein sequence ID" value="EKE80305.1"/>
    <property type="molecule type" value="Genomic_DNA"/>
</dbReference>